<comment type="caution">
    <text evidence="1">The sequence shown here is derived from an EMBL/GenBank/DDBJ whole genome shotgun (WGS) entry which is preliminary data.</text>
</comment>
<gene>
    <name evidence="1" type="ORF">MJG53_010126</name>
</gene>
<reference evidence="1" key="1">
    <citation type="submission" date="2022-03" db="EMBL/GenBank/DDBJ databases">
        <title>Genomic analyses of argali, domestic sheep and their hybrids provide insights into chromosomal evolution, heterosis and genetic basis of agronomic traits.</title>
        <authorList>
            <person name="Li M."/>
        </authorList>
    </citation>
    <scope>NUCLEOTIDE SEQUENCE</scope>
    <source>
        <strain evidence="1">F1 hybrid</strain>
    </source>
</reference>
<dbReference type="EMBL" id="CM043036">
    <property type="protein sequence ID" value="KAI4580584.1"/>
    <property type="molecule type" value="Genomic_DNA"/>
</dbReference>
<dbReference type="Proteomes" id="UP001057279">
    <property type="component" value="Linkage Group LG11"/>
</dbReference>
<name>A0ACB9UTA6_9CETA</name>
<organism evidence="1 2">
    <name type="scientific">Ovis ammon polii x Ovis aries</name>
    <dbReference type="NCBI Taxonomy" id="2918886"/>
    <lineage>
        <taxon>Eukaryota</taxon>
        <taxon>Metazoa</taxon>
        <taxon>Chordata</taxon>
        <taxon>Craniata</taxon>
        <taxon>Vertebrata</taxon>
        <taxon>Euteleostomi</taxon>
        <taxon>Mammalia</taxon>
        <taxon>Eutheria</taxon>
        <taxon>Laurasiatheria</taxon>
        <taxon>Artiodactyla</taxon>
        <taxon>Ruminantia</taxon>
        <taxon>Pecora</taxon>
        <taxon>Bovidae</taxon>
        <taxon>Caprinae</taxon>
        <taxon>Ovis</taxon>
    </lineage>
</organism>
<keyword evidence="2" id="KW-1185">Reference proteome</keyword>
<proteinExistence type="predicted"/>
<sequence>MPRIDYHHVCTWDSPVENPRGKASRESHRSHDPRGELRDTAATALEESASACLHSRRGLTPLGGLQKYPKIHVSTGEEFSGSGPDATQGLRPRHRRERNPERPPRNSHGDWPFLRPPERVPEVPVKNPKIHVNTGVESSLSGPDSTQGLRPRQGRERNPEGPPSNSHGDWPFLRSPERVPEVPIGKNSRRSRRISTRGALHTKGERNSRVVPPFQESPICVTPLQRNLFSLHCLDVQAEDRLPPRVHVGEPCGKASWESLVGKTRGKTIDPLILVEDCVTQLLPLWRKAQVYARIRDED</sequence>
<evidence type="ECO:0000313" key="2">
    <source>
        <dbReference type="Proteomes" id="UP001057279"/>
    </source>
</evidence>
<accession>A0ACB9UTA6</accession>
<evidence type="ECO:0000313" key="1">
    <source>
        <dbReference type="EMBL" id="KAI4580584.1"/>
    </source>
</evidence>
<protein>
    <submittedName>
        <fullName evidence="1">Uncharacterized protein</fullName>
    </submittedName>
</protein>